<reference evidence="2 3" key="1">
    <citation type="submission" date="2024-09" db="EMBL/GenBank/DDBJ databases">
        <authorList>
            <person name="Sun Q."/>
            <person name="Mori K."/>
        </authorList>
    </citation>
    <scope>NUCLEOTIDE SEQUENCE [LARGE SCALE GENOMIC DNA]</scope>
    <source>
        <strain evidence="2 3">JCM 15389</strain>
    </source>
</reference>
<comment type="caution">
    <text evidence="2">The sequence shown here is derived from an EMBL/GenBank/DDBJ whole genome shotgun (WGS) entry which is preliminary data.</text>
</comment>
<sequence length="67" mass="6973">QAEGCRVARAELVGLAPRAVVTAVPAERRAALDLDLERTVEARLAATPPQGRANDEAGRPAPDVETG</sequence>
<evidence type="ECO:0000313" key="2">
    <source>
        <dbReference type="EMBL" id="MFC0081495.1"/>
    </source>
</evidence>
<keyword evidence="3" id="KW-1185">Reference proteome</keyword>
<dbReference type="RefSeq" id="WP_377788744.1">
    <property type="nucleotide sequence ID" value="NZ_JBHLYQ010000033.1"/>
</dbReference>
<dbReference type="Proteomes" id="UP001589788">
    <property type="component" value="Unassembled WGS sequence"/>
</dbReference>
<name>A0ABV6C1C7_9ACTN</name>
<evidence type="ECO:0000256" key="1">
    <source>
        <dbReference type="SAM" id="MobiDB-lite"/>
    </source>
</evidence>
<proteinExistence type="predicted"/>
<feature type="non-terminal residue" evidence="2">
    <location>
        <position position="1"/>
    </location>
</feature>
<gene>
    <name evidence="2" type="ORF">ACFFRE_04940</name>
</gene>
<feature type="region of interest" description="Disordered" evidence="1">
    <location>
        <begin position="43"/>
        <end position="67"/>
    </location>
</feature>
<organism evidence="2 3">
    <name type="scientific">Aciditerrimonas ferrireducens</name>
    <dbReference type="NCBI Taxonomy" id="667306"/>
    <lineage>
        <taxon>Bacteria</taxon>
        <taxon>Bacillati</taxon>
        <taxon>Actinomycetota</taxon>
        <taxon>Acidimicrobiia</taxon>
        <taxon>Acidimicrobiales</taxon>
        <taxon>Acidimicrobiaceae</taxon>
        <taxon>Aciditerrimonas</taxon>
    </lineage>
</organism>
<protein>
    <submittedName>
        <fullName evidence="2">Uncharacterized protein</fullName>
    </submittedName>
</protein>
<accession>A0ABV6C1C7</accession>
<evidence type="ECO:0000313" key="3">
    <source>
        <dbReference type="Proteomes" id="UP001589788"/>
    </source>
</evidence>
<dbReference type="EMBL" id="JBHLYQ010000033">
    <property type="protein sequence ID" value="MFC0081495.1"/>
    <property type="molecule type" value="Genomic_DNA"/>
</dbReference>